<dbReference type="EMBL" id="JAOPGA020001893">
    <property type="protein sequence ID" value="KAL0491992.1"/>
    <property type="molecule type" value="Genomic_DNA"/>
</dbReference>
<dbReference type="GO" id="GO:0042796">
    <property type="term" value="P:snRNA transcription by RNA polymerase III"/>
    <property type="evidence" value="ECO:0007669"/>
    <property type="project" value="TreeGrafter"/>
</dbReference>
<evidence type="ECO:0000259" key="10">
    <source>
        <dbReference type="PROSITE" id="PS50090"/>
    </source>
</evidence>
<dbReference type="PANTHER" id="PTHR46621">
    <property type="entry name" value="SNRNA-ACTIVATING PROTEIN COMPLEX SUBUNIT 4"/>
    <property type="match status" value="1"/>
</dbReference>
<dbReference type="Gene3D" id="1.10.10.60">
    <property type="entry name" value="Homeodomain-like"/>
    <property type="match status" value="2"/>
</dbReference>
<feature type="compositionally biased region" description="Acidic residues" evidence="9">
    <location>
        <begin position="261"/>
        <end position="291"/>
    </location>
</feature>
<name>A0AAW2ZTU2_9EUKA</name>
<evidence type="ECO:0000256" key="6">
    <source>
        <dbReference type="ARBA" id="ARBA00023125"/>
    </source>
</evidence>
<reference evidence="12 13" key="1">
    <citation type="submission" date="2024-03" db="EMBL/GenBank/DDBJ databases">
        <title>The Acrasis kona genome and developmental transcriptomes reveal deep origins of eukaryotic multicellular pathways.</title>
        <authorList>
            <person name="Sheikh S."/>
            <person name="Fu C.-J."/>
            <person name="Brown M.W."/>
            <person name="Baldauf S.L."/>
        </authorList>
    </citation>
    <scope>NUCLEOTIDE SEQUENCE [LARGE SCALE GENOMIC DNA]</scope>
    <source>
        <strain evidence="12 13">ATCC MYA-3509</strain>
    </source>
</reference>
<comment type="similarity">
    <text evidence="1">Belongs to the VEFS (VRN2-EMF2-FIS2-SU(Z)12) family.</text>
</comment>
<dbReference type="SMART" id="SM00717">
    <property type="entry name" value="SANT"/>
    <property type="match status" value="2"/>
</dbReference>
<dbReference type="GO" id="GO:0019185">
    <property type="term" value="C:snRNA-activating protein complex"/>
    <property type="evidence" value="ECO:0007669"/>
    <property type="project" value="TreeGrafter"/>
</dbReference>
<feature type="compositionally biased region" description="Low complexity" evidence="9">
    <location>
        <begin position="386"/>
        <end position="397"/>
    </location>
</feature>
<dbReference type="InterPro" id="IPR001005">
    <property type="entry name" value="SANT/Myb"/>
</dbReference>
<dbReference type="GO" id="GO:0000978">
    <property type="term" value="F:RNA polymerase II cis-regulatory region sequence-specific DNA binding"/>
    <property type="evidence" value="ECO:0007669"/>
    <property type="project" value="TreeGrafter"/>
</dbReference>
<feature type="domain" description="Myb-like" evidence="10">
    <location>
        <begin position="176"/>
        <end position="222"/>
    </location>
</feature>
<gene>
    <name evidence="12" type="ORF">AKO1_010153</name>
</gene>
<sequence length="976" mass="112394">MIPIPQPHLGYMPVRGGQVPQAYSMPMPATMGRGMAYSPKIAYGVPGQPIMMKQPTGSPLMMGGNTMIQQVANTAQKKRRGRKNAASDDPDAMGEDDDLDADGNGKKNGKVKKKNRQRAVRHNWSTDQDEALIAAINSKKYSDNGEKIKWTKISQDVFENKLTPQSVYQRYMRVINPKLNHKEWSNAEDKKLTKLYHDLGDQWALIAKKMNGVRADVWIRQRAVKLNLIQDGTPSKKQRAAPEKRAQAAPAKKKRKVVFSSDEESSSDDSPAEDSSDEDELSEEEKEGDEFDPIRLAQNVLLFDKRIHLRGNDPTLPDNFNSQNYSAESQEDRKRAAEAMVMVNQQEAMEGVMPVSDIHHLSFSQNNQLDAQYSQPNSQDVLPHIQQQSQQSSQSSQLVDAEGKKIKKQKISRKDRIGRTREKRVEKGFVTESPVFIRKRSVANKTRKIKKLHDLFLDHQTITKHPEKYATVTIQISELLKNFTSLPNQPEILEADCTIGLFYGISAPIQSNMSPICLHSYRSHIVSTSTQPLVVRFPTNLLSFYENFRPQQITDSKINTLLLNQLFLGVQIRQAVKTSQIQATQMSMPQPDDKIIPIDNWNYYMYSNNVSTFHLFSGGFFDGKYQFQFYNFINSTTDRIQPITFEINFCDSIPTQIPDCEPHVEFTFPKVHFEALRVTQQQVLEQANNGTATTEQLLAAMPLPPLHNYVVCRVLHMKRDEERCIESMSLRWDHNCPLCGEFTQRSVMSSDNAFKYLQAHMKTHHGHMFRFYFFDANQTQMQSYYSIIATELKQPNEVQLLESPAPANVMPRELRNYQVVHPITLEPMHPMLVGQIDNEYKHWPRWEQDRNKVHLQRIKQVCLSEKDFMTRWNQHVMERGPLNSDEDVDMLCHTFVDREYRNLIRRGERDGEMKQLVMCHMYRLHEIGLLSKQQLVETLKQLQQVTLSPANGLMMPQSAQEMMMHHHQHMGAEGYV</sequence>
<evidence type="ECO:0000313" key="12">
    <source>
        <dbReference type="EMBL" id="KAL0491992.1"/>
    </source>
</evidence>
<evidence type="ECO:0000256" key="7">
    <source>
        <dbReference type="ARBA" id="ARBA00023163"/>
    </source>
</evidence>
<keyword evidence="3" id="KW-0863">Zinc-finger</keyword>
<feature type="region of interest" description="Disordered" evidence="9">
    <location>
        <begin position="73"/>
        <end position="123"/>
    </location>
</feature>
<feature type="region of interest" description="Disordered" evidence="9">
    <location>
        <begin position="311"/>
        <end position="333"/>
    </location>
</feature>
<keyword evidence="4" id="KW-0862">Zinc</keyword>
<feature type="domain" description="Myb-like" evidence="10">
    <location>
        <begin position="116"/>
        <end position="175"/>
    </location>
</feature>
<keyword evidence="13" id="KW-1185">Reference proteome</keyword>
<dbReference type="InterPro" id="IPR019135">
    <property type="entry name" value="Polycomb_protein_VEFS-Box"/>
</dbReference>
<proteinExistence type="inferred from homology"/>
<dbReference type="PROSITE" id="PS50090">
    <property type="entry name" value="MYB_LIKE"/>
    <property type="match status" value="2"/>
</dbReference>
<feature type="domain" description="HTH myb-type" evidence="11">
    <location>
        <begin position="176"/>
        <end position="231"/>
    </location>
</feature>
<dbReference type="InterPro" id="IPR051575">
    <property type="entry name" value="Myb-like_DNA-bd"/>
</dbReference>
<evidence type="ECO:0000259" key="11">
    <source>
        <dbReference type="PROSITE" id="PS51294"/>
    </source>
</evidence>
<evidence type="ECO:0000256" key="9">
    <source>
        <dbReference type="SAM" id="MobiDB-lite"/>
    </source>
</evidence>
<dbReference type="PROSITE" id="PS51294">
    <property type="entry name" value="HTH_MYB"/>
    <property type="match status" value="1"/>
</dbReference>
<evidence type="ECO:0000256" key="8">
    <source>
        <dbReference type="ARBA" id="ARBA00023242"/>
    </source>
</evidence>
<comment type="caution">
    <text evidence="12">The sequence shown here is derived from an EMBL/GenBank/DDBJ whole genome shotgun (WGS) entry which is preliminary data.</text>
</comment>
<dbReference type="GO" id="GO:0042795">
    <property type="term" value="P:snRNA transcription by RNA polymerase II"/>
    <property type="evidence" value="ECO:0007669"/>
    <property type="project" value="TreeGrafter"/>
</dbReference>
<feature type="compositionally biased region" description="Polar residues" evidence="9">
    <location>
        <begin position="318"/>
        <end position="328"/>
    </location>
</feature>
<dbReference type="AlphaFoldDB" id="A0AAW2ZTU2"/>
<dbReference type="GO" id="GO:0008270">
    <property type="term" value="F:zinc ion binding"/>
    <property type="evidence" value="ECO:0007669"/>
    <property type="project" value="UniProtKB-KW"/>
</dbReference>
<keyword evidence="6" id="KW-0238">DNA-binding</keyword>
<evidence type="ECO:0000256" key="2">
    <source>
        <dbReference type="ARBA" id="ARBA00022723"/>
    </source>
</evidence>
<keyword evidence="5" id="KW-0805">Transcription regulation</keyword>
<feature type="compositionally biased region" description="Basic residues" evidence="9">
    <location>
        <begin position="107"/>
        <end position="121"/>
    </location>
</feature>
<dbReference type="PANTHER" id="PTHR46621:SF1">
    <property type="entry name" value="SNRNA-ACTIVATING PROTEIN COMPLEX SUBUNIT 4"/>
    <property type="match status" value="1"/>
</dbReference>
<feature type="compositionally biased region" description="Acidic residues" evidence="9">
    <location>
        <begin position="88"/>
        <end position="101"/>
    </location>
</feature>
<evidence type="ECO:0000256" key="5">
    <source>
        <dbReference type="ARBA" id="ARBA00023015"/>
    </source>
</evidence>
<keyword evidence="2" id="KW-0479">Metal-binding</keyword>
<organism evidence="12 13">
    <name type="scientific">Acrasis kona</name>
    <dbReference type="NCBI Taxonomy" id="1008807"/>
    <lineage>
        <taxon>Eukaryota</taxon>
        <taxon>Discoba</taxon>
        <taxon>Heterolobosea</taxon>
        <taxon>Tetramitia</taxon>
        <taxon>Eutetramitia</taxon>
        <taxon>Acrasidae</taxon>
        <taxon>Acrasis</taxon>
    </lineage>
</organism>
<dbReference type="Pfam" id="PF09733">
    <property type="entry name" value="VEFS-Box"/>
    <property type="match status" value="1"/>
</dbReference>
<dbReference type="Pfam" id="PF13921">
    <property type="entry name" value="Myb_DNA-bind_6"/>
    <property type="match status" value="1"/>
</dbReference>
<dbReference type="InterPro" id="IPR009057">
    <property type="entry name" value="Homeodomain-like_sf"/>
</dbReference>
<evidence type="ECO:0008006" key="14">
    <source>
        <dbReference type="Google" id="ProtNLM"/>
    </source>
</evidence>
<feature type="region of interest" description="Disordered" evidence="9">
    <location>
        <begin position="372"/>
        <end position="420"/>
    </location>
</feature>
<keyword evidence="7" id="KW-0804">Transcription</keyword>
<evidence type="ECO:0000256" key="4">
    <source>
        <dbReference type="ARBA" id="ARBA00022833"/>
    </source>
</evidence>
<protein>
    <recommendedName>
        <fullName evidence="14">Myb-like domain-containing protein</fullName>
    </recommendedName>
</protein>
<dbReference type="SUPFAM" id="SSF46689">
    <property type="entry name" value="Homeodomain-like"/>
    <property type="match status" value="1"/>
</dbReference>
<keyword evidence="8" id="KW-0539">Nucleus</keyword>
<evidence type="ECO:0000256" key="1">
    <source>
        <dbReference type="ARBA" id="ARBA00007416"/>
    </source>
</evidence>
<dbReference type="CDD" id="cd00167">
    <property type="entry name" value="SANT"/>
    <property type="match status" value="1"/>
</dbReference>
<dbReference type="InterPro" id="IPR017930">
    <property type="entry name" value="Myb_dom"/>
</dbReference>
<feature type="region of interest" description="Disordered" evidence="9">
    <location>
        <begin position="233"/>
        <end position="293"/>
    </location>
</feature>
<evidence type="ECO:0000256" key="3">
    <source>
        <dbReference type="ARBA" id="ARBA00022771"/>
    </source>
</evidence>
<evidence type="ECO:0000313" key="13">
    <source>
        <dbReference type="Proteomes" id="UP001431209"/>
    </source>
</evidence>
<dbReference type="Proteomes" id="UP001431209">
    <property type="component" value="Unassembled WGS sequence"/>
</dbReference>
<dbReference type="GO" id="GO:0001006">
    <property type="term" value="F:RNA polymerase III type 3 promoter sequence-specific DNA binding"/>
    <property type="evidence" value="ECO:0007669"/>
    <property type="project" value="TreeGrafter"/>
</dbReference>
<accession>A0AAW2ZTU2</accession>